<accession>A0A0K8R5R0</accession>
<dbReference type="AlphaFoldDB" id="A0A0K8R5R0"/>
<protein>
    <submittedName>
        <fullName evidence="1">Uncharacterized protein</fullName>
    </submittedName>
</protein>
<name>A0A0K8R5R0_IXORI</name>
<dbReference type="EMBL" id="GADI01007615">
    <property type="protein sequence ID" value="JAA66193.1"/>
    <property type="molecule type" value="mRNA"/>
</dbReference>
<organism evidence="1">
    <name type="scientific">Ixodes ricinus</name>
    <name type="common">Common tick</name>
    <name type="synonym">Acarus ricinus</name>
    <dbReference type="NCBI Taxonomy" id="34613"/>
    <lineage>
        <taxon>Eukaryota</taxon>
        <taxon>Metazoa</taxon>
        <taxon>Ecdysozoa</taxon>
        <taxon>Arthropoda</taxon>
        <taxon>Chelicerata</taxon>
        <taxon>Arachnida</taxon>
        <taxon>Acari</taxon>
        <taxon>Parasitiformes</taxon>
        <taxon>Ixodida</taxon>
        <taxon>Ixodoidea</taxon>
        <taxon>Ixodidae</taxon>
        <taxon>Ixodinae</taxon>
        <taxon>Ixodes</taxon>
    </lineage>
</organism>
<reference evidence="1" key="1">
    <citation type="submission" date="2012-12" db="EMBL/GenBank/DDBJ databases">
        <title>Identification and characterization of a phenylalanine ammonia-lyase gene family in Isatis indigotica Fort.</title>
        <authorList>
            <person name="Liu Q."/>
            <person name="Chen J."/>
            <person name="Zhou X."/>
            <person name="Di P."/>
            <person name="Xiao Y."/>
            <person name="Xuan H."/>
            <person name="Zhang L."/>
            <person name="Chen W."/>
        </authorList>
    </citation>
    <scope>NUCLEOTIDE SEQUENCE</scope>
    <source>
        <tissue evidence="1">Salivary gland</tissue>
    </source>
</reference>
<proteinExistence type="evidence at transcript level"/>
<sequence>MSSVQLAVERLQGLFDARAAEVETVIMQAKSALDKNAKNCGCTVVAMIQDSGKFDRTSWASAIEDIEREASSLSQETARTDEMLASLSSTMASIKDGLKKL</sequence>
<evidence type="ECO:0000313" key="1">
    <source>
        <dbReference type="EMBL" id="JAA66193.1"/>
    </source>
</evidence>